<dbReference type="RefSeq" id="WP_119323052.1">
    <property type="nucleotide sequence ID" value="NZ_AP025739.1"/>
</dbReference>
<dbReference type="PANTHER" id="PTHR30093">
    <property type="entry name" value="GENERAL SECRETION PATHWAY PROTEIN G"/>
    <property type="match status" value="1"/>
</dbReference>
<dbReference type="KEGG" id="ccot:CCAX7_56690"/>
<keyword evidence="2" id="KW-1185">Reference proteome</keyword>
<dbReference type="SUPFAM" id="SSF54523">
    <property type="entry name" value="Pili subunits"/>
    <property type="match status" value="1"/>
</dbReference>
<dbReference type="PROSITE" id="PS00409">
    <property type="entry name" value="PROKAR_NTER_METHYL"/>
    <property type="match status" value="1"/>
</dbReference>
<dbReference type="Pfam" id="PF07596">
    <property type="entry name" value="SBP_bac_10"/>
    <property type="match status" value="1"/>
</dbReference>
<evidence type="ECO:0000313" key="2">
    <source>
        <dbReference type="Proteomes" id="UP000287394"/>
    </source>
</evidence>
<gene>
    <name evidence="1" type="ORF">CCAX7_56690</name>
</gene>
<dbReference type="Pfam" id="PF07963">
    <property type="entry name" value="N_methyl"/>
    <property type="match status" value="1"/>
</dbReference>
<dbReference type="AlphaFoldDB" id="A0A402D0H2"/>
<organism evidence="1 2">
    <name type="scientific">Capsulimonas corticalis</name>
    <dbReference type="NCBI Taxonomy" id="2219043"/>
    <lineage>
        <taxon>Bacteria</taxon>
        <taxon>Bacillati</taxon>
        <taxon>Armatimonadota</taxon>
        <taxon>Armatimonadia</taxon>
        <taxon>Capsulimonadales</taxon>
        <taxon>Capsulimonadaceae</taxon>
        <taxon>Capsulimonas</taxon>
    </lineage>
</organism>
<evidence type="ECO:0000313" key="1">
    <source>
        <dbReference type="EMBL" id="BDI33618.1"/>
    </source>
</evidence>
<dbReference type="EMBL" id="AP025739">
    <property type="protein sequence ID" value="BDI33618.1"/>
    <property type="molecule type" value="Genomic_DNA"/>
</dbReference>
<dbReference type="InterPro" id="IPR027558">
    <property type="entry name" value="Pre_pil_HX9DG_C"/>
</dbReference>
<accession>A0A402D0H2</accession>
<dbReference type="NCBIfam" id="TIGR02532">
    <property type="entry name" value="IV_pilin_GFxxxE"/>
    <property type="match status" value="1"/>
</dbReference>
<dbReference type="InterPro" id="IPR012902">
    <property type="entry name" value="N_methyl_site"/>
</dbReference>
<sequence length="267" mass="28973">MKHFHRSLKGFTLIELLVVIAIIAILAAILFPVFAKAREKARQISCLSNEKQLGLGLLQYNQDYDETFPCGVAYDLSLGSGWAGAIYPYVKSAGVYHCPDDPTSQQVVGGVTLYPISFALNVITADHSVAQWTAPASTTLLTEIQGMAVNVTDVMETGSPHHSPMDFSDNLTWADGGPGSYSGNWGKSDIVRYNTGRLADRTHAATSLISLNGDTEVPGPRHTDGSNWLMADGHAKYLIGTKVASRFVPFGWQPSGQNTVQAWMWPN</sequence>
<dbReference type="NCBIfam" id="TIGR04294">
    <property type="entry name" value="pre_pil_HX9DG"/>
    <property type="match status" value="1"/>
</dbReference>
<dbReference type="InterPro" id="IPR011453">
    <property type="entry name" value="DUF1559"/>
</dbReference>
<protein>
    <submittedName>
        <fullName evidence="1">Uncharacterized protein</fullName>
    </submittedName>
</protein>
<reference evidence="1 2" key="1">
    <citation type="journal article" date="2019" name="Int. J. Syst. Evol. Microbiol.">
        <title>Capsulimonas corticalis gen. nov., sp. nov., an aerobic capsulated bacterium, of a novel bacterial order, Capsulimonadales ord. nov., of the class Armatimonadia of the phylum Armatimonadetes.</title>
        <authorList>
            <person name="Li J."/>
            <person name="Kudo C."/>
            <person name="Tonouchi A."/>
        </authorList>
    </citation>
    <scope>NUCLEOTIDE SEQUENCE [LARGE SCALE GENOMIC DNA]</scope>
    <source>
        <strain evidence="1 2">AX-7</strain>
    </source>
</reference>
<dbReference type="Gene3D" id="3.30.700.10">
    <property type="entry name" value="Glycoprotein, Type 4 Pilin"/>
    <property type="match status" value="1"/>
</dbReference>
<dbReference type="PANTHER" id="PTHR30093:SF2">
    <property type="entry name" value="TYPE II SECRETION SYSTEM PROTEIN H"/>
    <property type="match status" value="1"/>
</dbReference>
<name>A0A402D0H2_9BACT</name>
<proteinExistence type="predicted"/>
<dbReference type="Proteomes" id="UP000287394">
    <property type="component" value="Chromosome"/>
</dbReference>
<dbReference type="OrthoDB" id="240776at2"/>
<dbReference type="InterPro" id="IPR045584">
    <property type="entry name" value="Pilin-like"/>
</dbReference>